<dbReference type="InterPro" id="IPR029069">
    <property type="entry name" value="HotDog_dom_sf"/>
</dbReference>
<proteinExistence type="predicted"/>
<dbReference type="Proteomes" id="UP000028547">
    <property type="component" value="Unassembled WGS sequence"/>
</dbReference>
<feature type="compositionally biased region" description="Basic and acidic residues" evidence="1">
    <location>
        <begin position="207"/>
        <end position="216"/>
    </location>
</feature>
<sequence length="354" mass="38434">MGNALHSSLAVPPRPSRSSPAVAALATPALASPWGEPMHFMPETSRLPGELPEELNRQELFSRICVRDPYYALSEVRAVGEGELTARVPVEQETGGEASPINAAEVGRHLAILGSCASALVNPKEGQHYYLARRARLERLHASPLPRATELLVGTAKAEFRDKRTATAQTRLLDARGQALFSLEVDYNVLSAAAFLRLFQGARQEMRREPRAERGPRCTSGDFAAMRTNPHRQPPPLHGYVRDGECLKATLGPVSAELCKGHFALHPVLPVAVVMSGLSGLAGSLLRELVGNPAVRYLVKQGEVRADSLAYAGESVTFGSHLHGVEGRDYRFYCWASVGERLVGVMELTLTCLE</sequence>
<dbReference type="EMBL" id="JPMI01000270">
    <property type="protein sequence ID" value="KFA88958.1"/>
    <property type="molecule type" value="Genomic_DNA"/>
</dbReference>
<dbReference type="RefSeq" id="WP_043406909.1">
    <property type="nucleotide sequence ID" value="NZ_JPMI01000270.1"/>
</dbReference>
<evidence type="ECO:0000256" key="1">
    <source>
        <dbReference type="SAM" id="MobiDB-lite"/>
    </source>
</evidence>
<comment type="caution">
    <text evidence="2">The sequence shown here is derived from an EMBL/GenBank/DDBJ whole genome shotgun (WGS) entry which is preliminary data.</text>
</comment>
<feature type="region of interest" description="Disordered" evidence="1">
    <location>
        <begin position="1"/>
        <end position="23"/>
    </location>
</feature>
<evidence type="ECO:0000313" key="3">
    <source>
        <dbReference type="Proteomes" id="UP000028547"/>
    </source>
</evidence>
<organism evidence="2 3">
    <name type="scientific">Archangium violaceum Cb vi76</name>
    <dbReference type="NCBI Taxonomy" id="1406225"/>
    <lineage>
        <taxon>Bacteria</taxon>
        <taxon>Pseudomonadati</taxon>
        <taxon>Myxococcota</taxon>
        <taxon>Myxococcia</taxon>
        <taxon>Myxococcales</taxon>
        <taxon>Cystobacterineae</taxon>
        <taxon>Archangiaceae</taxon>
        <taxon>Archangium</taxon>
    </lineage>
</organism>
<dbReference type="SUPFAM" id="SSF54637">
    <property type="entry name" value="Thioesterase/thiol ester dehydrase-isomerase"/>
    <property type="match status" value="1"/>
</dbReference>
<dbReference type="Gene3D" id="3.10.129.10">
    <property type="entry name" value="Hotdog Thioesterase"/>
    <property type="match status" value="1"/>
</dbReference>
<gene>
    <name evidence="2" type="ORF">Q664_37905</name>
</gene>
<evidence type="ECO:0000313" key="2">
    <source>
        <dbReference type="EMBL" id="KFA88958.1"/>
    </source>
</evidence>
<accession>A0A084SKH3</accession>
<name>A0A084SKH3_9BACT</name>
<feature type="compositionally biased region" description="Low complexity" evidence="1">
    <location>
        <begin position="7"/>
        <end position="23"/>
    </location>
</feature>
<feature type="region of interest" description="Disordered" evidence="1">
    <location>
        <begin position="207"/>
        <end position="237"/>
    </location>
</feature>
<reference evidence="2 3" key="1">
    <citation type="submission" date="2014-07" db="EMBL/GenBank/DDBJ databases">
        <title>Draft Genome Sequence of Gephyronic Acid Producer, Cystobacter violaceus Strain Cb vi76.</title>
        <authorList>
            <person name="Stevens D.C."/>
            <person name="Young J."/>
            <person name="Carmichael R."/>
            <person name="Tan J."/>
            <person name="Taylor R.E."/>
        </authorList>
    </citation>
    <scope>NUCLEOTIDE SEQUENCE [LARGE SCALE GENOMIC DNA]</scope>
    <source>
        <strain evidence="2 3">Cb vi76</strain>
    </source>
</reference>
<protein>
    <submittedName>
        <fullName evidence="2">Uncharacterized protein</fullName>
    </submittedName>
</protein>
<dbReference type="AlphaFoldDB" id="A0A084SKH3"/>